<name>A0A6A2X6X4_HIBSY</name>
<feature type="domain" description="RRM" evidence="3">
    <location>
        <begin position="414"/>
        <end position="491"/>
    </location>
</feature>
<dbReference type="InterPro" id="IPR000504">
    <property type="entry name" value="RRM_dom"/>
</dbReference>
<dbReference type="PROSITE" id="PS50102">
    <property type="entry name" value="RRM"/>
    <property type="match status" value="1"/>
</dbReference>
<dbReference type="InterPro" id="IPR051049">
    <property type="entry name" value="Dienelactone_hydrolase-like"/>
</dbReference>
<dbReference type="Gene3D" id="3.30.70.330">
    <property type="match status" value="1"/>
</dbReference>
<dbReference type="Pfam" id="PF01738">
    <property type="entry name" value="DLH"/>
    <property type="match status" value="1"/>
</dbReference>
<dbReference type="AlphaFoldDB" id="A0A6A2X6X4"/>
<dbReference type="PANTHER" id="PTHR46623">
    <property type="entry name" value="CARBOXYMETHYLENEBUTENOLIDASE-RELATED"/>
    <property type="match status" value="1"/>
</dbReference>
<keyword evidence="1" id="KW-0694">RNA-binding</keyword>
<dbReference type="EMBL" id="VEPZ02001482">
    <property type="protein sequence ID" value="KAE8671073.1"/>
    <property type="molecule type" value="Genomic_DNA"/>
</dbReference>
<dbReference type="InterPro" id="IPR029058">
    <property type="entry name" value="AB_hydrolase_fold"/>
</dbReference>
<dbReference type="SUPFAM" id="SSF53474">
    <property type="entry name" value="alpha/beta-Hydrolases"/>
    <property type="match status" value="1"/>
</dbReference>
<dbReference type="GO" id="GO:0016787">
    <property type="term" value="F:hydrolase activity"/>
    <property type="evidence" value="ECO:0007669"/>
    <property type="project" value="InterPro"/>
</dbReference>
<feature type="region of interest" description="Disordered" evidence="2">
    <location>
        <begin position="280"/>
        <end position="313"/>
    </location>
</feature>
<gene>
    <name evidence="4" type="ORF">F3Y22_tig00111996pilonHSYRG00090</name>
</gene>
<keyword evidence="5" id="KW-1185">Reference proteome</keyword>
<feature type="compositionally biased region" description="Polar residues" evidence="2">
    <location>
        <begin position="281"/>
        <end position="298"/>
    </location>
</feature>
<reference evidence="4" key="1">
    <citation type="submission" date="2019-09" db="EMBL/GenBank/DDBJ databases">
        <title>Draft genome information of white flower Hibiscus syriacus.</title>
        <authorList>
            <person name="Kim Y.-M."/>
        </authorList>
    </citation>
    <scope>NUCLEOTIDE SEQUENCE [LARGE SCALE GENOMIC DNA]</scope>
    <source>
        <strain evidence="4">YM2019G1</strain>
    </source>
</reference>
<comment type="caution">
    <text evidence="4">The sequence shown here is derived from an EMBL/GenBank/DDBJ whole genome shotgun (WGS) entry which is preliminary data.</text>
</comment>
<evidence type="ECO:0000313" key="5">
    <source>
        <dbReference type="Proteomes" id="UP000436088"/>
    </source>
</evidence>
<dbReference type="InterPro" id="IPR008540">
    <property type="entry name" value="BES1_N"/>
</dbReference>
<dbReference type="GO" id="GO:0006355">
    <property type="term" value="P:regulation of DNA-templated transcription"/>
    <property type="evidence" value="ECO:0007669"/>
    <property type="project" value="UniProtKB-ARBA"/>
</dbReference>
<dbReference type="Gene3D" id="3.40.50.1820">
    <property type="entry name" value="alpha/beta hydrolase"/>
    <property type="match status" value="1"/>
</dbReference>
<evidence type="ECO:0000256" key="2">
    <source>
        <dbReference type="SAM" id="MobiDB-lite"/>
    </source>
</evidence>
<evidence type="ECO:0000259" key="3">
    <source>
        <dbReference type="PROSITE" id="PS50102"/>
    </source>
</evidence>
<dbReference type="GO" id="GO:0016301">
    <property type="term" value="F:kinase activity"/>
    <property type="evidence" value="ECO:0007669"/>
    <property type="project" value="UniProtKB-KW"/>
</dbReference>
<evidence type="ECO:0000313" key="4">
    <source>
        <dbReference type="EMBL" id="KAE8671073.1"/>
    </source>
</evidence>
<dbReference type="InterPro" id="IPR035979">
    <property type="entry name" value="RBD_domain_sf"/>
</dbReference>
<dbReference type="SMART" id="SM00360">
    <property type="entry name" value="RRM"/>
    <property type="match status" value="1"/>
</dbReference>
<accession>A0A6A2X6X4</accession>
<dbReference type="Pfam" id="PF05687">
    <property type="entry name" value="BES1_N"/>
    <property type="match status" value="1"/>
</dbReference>
<dbReference type="InterPro" id="IPR002925">
    <property type="entry name" value="Dienelactn_hydro"/>
</dbReference>
<dbReference type="InterPro" id="IPR012677">
    <property type="entry name" value="Nucleotide-bd_a/b_plait_sf"/>
</dbReference>
<feature type="compositionally biased region" description="Basic and acidic residues" evidence="2">
    <location>
        <begin position="299"/>
        <end position="311"/>
    </location>
</feature>
<protein>
    <submittedName>
        <fullName evidence="4">Mitogen-activated protein kinase kinase kinase A-like</fullName>
    </submittedName>
</protein>
<dbReference type="CDD" id="cd00590">
    <property type="entry name" value="RRM_SF"/>
    <property type="match status" value="1"/>
</dbReference>
<evidence type="ECO:0000256" key="1">
    <source>
        <dbReference type="PROSITE-ProRule" id="PRU00176"/>
    </source>
</evidence>
<dbReference type="GO" id="GO:0003723">
    <property type="term" value="F:RNA binding"/>
    <property type="evidence" value="ECO:0007669"/>
    <property type="project" value="UniProtKB-UniRule"/>
</dbReference>
<organism evidence="4 5">
    <name type="scientific">Hibiscus syriacus</name>
    <name type="common">Rose of Sharon</name>
    <dbReference type="NCBI Taxonomy" id="106335"/>
    <lineage>
        <taxon>Eukaryota</taxon>
        <taxon>Viridiplantae</taxon>
        <taxon>Streptophyta</taxon>
        <taxon>Embryophyta</taxon>
        <taxon>Tracheophyta</taxon>
        <taxon>Spermatophyta</taxon>
        <taxon>Magnoliopsida</taxon>
        <taxon>eudicotyledons</taxon>
        <taxon>Gunneridae</taxon>
        <taxon>Pentapetalae</taxon>
        <taxon>rosids</taxon>
        <taxon>malvids</taxon>
        <taxon>Malvales</taxon>
        <taxon>Malvaceae</taxon>
        <taxon>Malvoideae</taxon>
        <taxon>Hibiscus</taxon>
    </lineage>
</organism>
<dbReference type="Proteomes" id="UP000436088">
    <property type="component" value="Unassembled WGS sequence"/>
</dbReference>
<dbReference type="PANTHER" id="PTHR46623:SF6">
    <property type="entry name" value="ALPHA_BETA-HYDROLASES SUPERFAMILY PROTEIN"/>
    <property type="match status" value="1"/>
</dbReference>
<dbReference type="SUPFAM" id="SSF54928">
    <property type="entry name" value="RNA-binding domain, RBD"/>
    <property type="match status" value="1"/>
</dbReference>
<proteinExistence type="predicted"/>
<sequence>MLIHLKFLDFSLYRGKVGLDVAEAQHLMDGLDWQGAVKDIRASVNWLKANGSKKFCTGSLSSFCLYQGKVGLDVAEAQHLMDGLDCLYQGKVGLDVAEAQHLMDGLDWQGAVKDICASAGVTGFCMGGALSIASSVLVPEVDAVVAFYGVPSSELADPVQAKPPVQSHFGELDNFVGFSDVTIFVKFFVIFCHFPPLVVAFASPPDSASSRDLNSLSIVSTVDSFPLNGFGKNFPYPPTLCFLQFSSVQLLSSHNRTQRPSQHRRTSGLAATAAAGAASVNRISSSSGPDNATTFSYSSKEKRERENEKEKTKYRKRNMRAFTSRMLAGLRQYENFHLSSCSNMNNVLDALAPKASLDCQPPAVRIGVNGRSLSQGVNFRTEMFPSAEAKLARSEADVDHHGIKEITMKGSGCISLFIENLPEKIHWKRLGSLFSTYGHVIDAFIPNKRNSKRGRFGFIRFAAIEEARKAISSMIGVYIYDSRIIVSLAKYKPRQSYWRKSSKVVQCKCGMEEVPRIKQCEVEGVVDEEKLHVLSSCLVGWCKNFIKIGNLANQIQAKGLAGFTLIRVDENVVLMVFEDYNSLRSVKDDKLETLAEWFSRVETWSESFVVESRRVWLVCEGIPFHAWNWDTFKNIATK</sequence>
<dbReference type="Pfam" id="PF00076">
    <property type="entry name" value="RRM_1"/>
    <property type="match status" value="1"/>
</dbReference>